<keyword evidence="2" id="KW-1185">Reference proteome</keyword>
<feature type="non-terminal residue" evidence="1">
    <location>
        <position position="1"/>
    </location>
</feature>
<name>A0ABV0WCJ1_9TELE</name>
<gene>
    <name evidence="1" type="ORF">XENORESO_002989</name>
</gene>
<evidence type="ECO:0000313" key="2">
    <source>
        <dbReference type="Proteomes" id="UP001444071"/>
    </source>
</evidence>
<dbReference type="EMBL" id="JAHRIM010041546">
    <property type="protein sequence ID" value="MEQ2267199.1"/>
    <property type="molecule type" value="Genomic_DNA"/>
</dbReference>
<proteinExistence type="predicted"/>
<dbReference type="Proteomes" id="UP001444071">
    <property type="component" value="Unassembled WGS sequence"/>
</dbReference>
<comment type="caution">
    <text evidence="1">The sequence shown here is derived from an EMBL/GenBank/DDBJ whole genome shotgun (WGS) entry which is preliminary data.</text>
</comment>
<protein>
    <submittedName>
        <fullName evidence="1">Uncharacterized protein</fullName>
    </submittedName>
</protein>
<accession>A0ABV0WCJ1</accession>
<sequence length="114" mass="12270">WVSSLLFADDGVLLACSGSLAIREELEVEPLLLHIERSLLRWLGTSIRCLLDAFLGRCSRHVPPGGGPGHAGGTIAPFPPARFSRRGSAPLGFTLLGTVTVVFPLTFQRLKYDG</sequence>
<reference evidence="1 2" key="1">
    <citation type="submission" date="2021-06" db="EMBL/GenBank/DDBJ databases">
        <authorList>
            <person name="Palmer J.M."/>
        </authorList>
    </citation>
    <scope>NUCLEOTIDE SEQUENCE [LARGE SCALE GENOMIC DNA]</scope>
    <source>
        <strain evidence="1 2">XR_2019</strain>
        <tissue evidence="1">Muscle</tissue>
    </source>
</reference>
<evidence type="ECO:0000313" key="1">
    <source>
        <dbReference type="EMBL" id="MEQ2267199.1"/>
    </source>
</evidence>
<organism evidence="1 2">
    <name type="scientific">Xenotaenia resolanae</name>
    <dbReference type="NCBI Taxonomy" id="208358"/>
    <lineage>
        <taxon>Eukaryota</taxon>
        <taxon>Metazoa</taxon>
        <taxon>Chordata</taxon>
        <taxon>Craniata</taxon>
        <taxon>Vertebrata</taxon>
        <taxon>Euteleostomi</taxon>
        <taxon>Actinopterygii</taxon>
        <taxon>Neopterygii</taxon>
        <taxon>Teleostei</taxon>
        <taxon>Neoteleostei</taxon>
        <taxon>Acanthomorphata</taxon>
        <taxon>Ovalentaria</taxon>
        <taxon>Atherinomorphae</taxon>
        <taxon>Cyprinodontiformes</taxon>
        <taxon>Goodeidae</taxon>
        <taxon>Xenotaenia</taxon>
    </lineage>
</organism>